<sequence>MTRNQKTLHVTKKIGPEGRKVVFIDVACEMMSGSFLKLRPLGRGRGIWVGTVAAPVELRAERFTTNHELQAPRALRLVQCMAGGYIKMGQVLSNRADVLPDPYVRAFSTLQDAVPPRPWAALARTLPRDAPALAAELEWVDETALGAASTGQVHRARLRNGSDVVLKLQYREAREFFGHDLGNVARLARLALPAMSPVVSEVRKRFQLEFDYAREARDMLECRRRCVEPRIVIPSPYLELTTERVLVMERLPGEKLLQSISKRFIEAVGEGGFAAARAQALGRPMPTNVRTPSLVQRARAAPKLWWLRRQTRGQLELLLRTLGHQIFFDGVFHADPHPGNVLLLPDGRLGLIDFGQCVRLTSRQRLLLARLILALADAPAAALTLPDPEYRPERCVERRRGRAAALDTARTVRGDAKGDCKGDDTRDHNGEHTGDEQGDAHAQAAAVEAARLRVAHAAADLGFETRHNSAAGLAATAGFFFDRDLPPDTWSNGKPRSPAQALKALDTYDQLVTVPSEFILAARVSLLMRGSSQLMAQKSVSTAAAWRADAQRVVDELETISQDELETSERESS</sequence>
<feature type="domain" description="ABC1 atypical kinase-like" evidence="2">
    <location>
        <begin position="317"/>
        <end position="378"/>
    </location>
</feature>
<feature type="domain" description="ABC1 atypical kinase-like" evidence="2">
    <location>
        <begin position="110"/>
        <end position="258"/>
    </location>
</feature>
<evidence type="ECO:0000313" key="4">
    <source>
        <dbReference type="Proteomes" id="UP000037460"/>
    </source>
</evidence>
<feature type="region of interest" description="Disordered" evidence="1">
    <location>
        <begin position="413"/>
        <end position="441"/>
    </location>
</feature>
<dbReference type="EMBL" id="JWZX01002598">
    <property type="protein sequence ID" value="KOO28235.1"/>
    <property type="molecule type" value="Genomic_DNA"/>
</dbReference>
<dbReference type="AlphaFoldDB" id="A0A0M0JP14"/>
<dbReference type="Proteomes" id="UP000037460">
    <property type="component" value="Unassembled WGS sequence"/>
</dbReference>
<organism evidence="3 4">
    <name type="scientific">Chrysochromulina tobinii</name>
    <dbReference type="NCBI Taxonomy" id="1460289"/>
    <lineage>
        <taxon>Eukaryota</taxon>
        <taxon>Haptista</taxon>
        <taxon>Haptophyta</taxon>
        <taxon>Prymnesiophyceae</taxon>
        <taxon>Prymnesiales</taxon>
        <taxon>Chrysochromulinaceae</taxon>
        <taxon>Chrysochromulina</taxon>
    </lineage>
</organism>
<gene>
    <name evidence="3" type="ORF">Ctob_004415</name>
</gene>
<dbReference type="OrthoDB" id="427480at2759"/>
<dbReference type="InterPro" id="IPR051130">
    <property type="entry name" value="Mito_struct-func_regulator"/>
</dbReference>
<dbReference type="PANTHER" id="PTHR43173:SF34">
    <property type="entry name" value="ABC1 ATYPICAL KINASE-LIKE DOMAIN-CONTAINING PROTEIN"/>
    <property type="match status" value="1"/>
</dbReference>
<accession>A0A0M0JP14</accession>
<evidence type="ECO:0000256" key="1">
    <source>
        <dbReference type="SAM" id="MobiDB-lite"/>
    </source>
</evidence>
<keyword evidence="4" id="KW-1185">Reference proteome</keyword>
<proteinExistence type="predicted"/>
<name>A0A0M0JP14_9EUKA</name>
<dbReference type="InterPro" id="IPR011009">
    <property type="entry name" value="Kinase-like_dom_sf"/>
</dbReference>
<dbReference type="InterPro" id="IPR004147">
    <property type="entry name" value="ABC1_dom"/>
</dbReference>
<protein>
    <recommendedName>
        <fullName evidence="2">ABC1 atypical kinase-like domain-containing protein</fullName>
    </recommendedName>
</protein>
<dbReference type="Pfam" id="PF03109">
    <property type="entry name" value="ABC1"/>
    <property type="match status" value="2"/>
</dbReference>
<reference evidence="4" key="1">
    <citation type="journal article" date="2015" name="PLoS Genet.">
        <title>Genome Sequence and Transcriptome Analyses of Chrysochromulina tobin: Metabolic Tools for Enhanced Algal Fitness in the Prominent Order Prymnesiales (Haptophyceae).</title>
        <authorList>
            <person name="Hovde B.T."/>
            <person name="Deodato C.R."/>
            <person name="Hunsperger H.M."/>
            <person name="Ryken S.A."/>
            <person name="Yost W."/>
            <person name="Jha R.K."/>
            <person name="Patterson J."/>
            <person name="Monnat R.J. Jr."/>
            <person name="Barlow S.B."/>
            <person name="Starkenburg S.R."/>
            <person name="Cattolico R.A."/>
        </authorList>
    </citation>
    <scope>NUCLEOTIDE SEQUENCE</scope>
    <source>
        <strain evidence="4">CCMP291</strain>
    </source>
</reference>
<evidence type="ECO:0000313" key="3">
    <source>
        <dbReference type="EMBL" id="KOO28235.1"/>
    </source>
</evidence>
<dbReference type="SUPFAM" id="SSF56112">
    <property type="entry name" value="Protein kinase-like (PK-like)"/>
    <property type="match status" value="1"/>
</dbReference>
<comment type="caution">
    <text evidence="3">The sequence shown here is derived from an EMBL/GenBank/DDBJ whole genome shotgun (WGS) entry which is preliminary data.</text>
</comment>
<evidence type="ECO:0000259" key="2">
    <source>
        <dbReference type="Pfam" id="PF03109"/>
    </source>
</evidence>
<feature type="compositionally biased region" description="Basic and acidic residues" evidence="1">
    <location>
        <begin position="413"/>
        <end position="439"/>
    </location>
</feature>
<dbReference type="PANTHER" id="PTHR43173">
    <property type="entry name" value="ABC1 FAMILY PROTEIN"/>
    <property type="match status" value="1"/>
</dbReference>
<dbReference type="CDD" id="cd05121">
    <property type="entry name" value="ABC1_ADCK3-like"/>
    <property type="match status" value="1"/>
</dbReference>